<keyword evidence="2 10" id="KW-0004">4Fe-4S</keyword>
<keyword evidence="14" id="KW-1185">Reference proteome</keyword>
<sequence length="422" mass="44742">MSKSPVRAQAEGAARVSARHDSAVGEQGPDGGRKTAKATKKAVPAKRVTAEKGAVEKSAASKKTAANASRKSDAKKSAVKKTAAKETEAKETAAKETAAKKTAAARKTAAGKTAGKTGAKSAAAKQVPPLKRQAPAKKPAIAPKKATAAVKGVAPAKTVAPKPPRGESRTALVRRARRINRELAEVYPYAHPELDFENPFQLVVATVLSAQTTDLRVNQTTPALFAKYPTPEDLAAAVPEEVEEILRPTGFFRAKTKSVIGLSKALTEDFGGEVPGRLEDLVKLPGVGRKTAFVVLGNAFGRPGITVDTHFQRLVRRWRWTEETDPDKIEAAVGALFPKSDWTDLSHHVIWHGRRICHARKPACGACPVAPLCPAYGEGETDPEKAKKLLKYEKGGFPGQRLKPPQAYLDAGGKPAPPLGAG</sequence>
<dbReference type="GO" id="GO:0016829">
    <property type="term" value="F:lyase activity"/>
    <property type="evidence" value="ECO:0007669"/>
    <property type="project" value="UniProtKB-KW"/>
</dbReference>
<evidence type="ECO:0000256" key="1">
    <source>
        <dbReference type="ARBA" id="ARBA00008343"/>
    </source>
</evidence>
<evidence type="ECO:0000256" key="7">
    <source>
        <dbReference type="ARBA" id="ARBA00023014"/>
    </source>
</evidence>
<feature type="compositionally biased region" description="Low complexity" evidence="11">
    <location>
        <begin position="136"/>
        <end position="160"/>
    </location>
</feature>
<evidence type="ECO:0000256" key="11">
    <source>
        <dbReference type="SAM" id="MobiDB-lite"/>
    </source>
</evidence>
<dbReference type="Pfam" id="PF00730">
    <property type="entry name" value="HhH-GPD"/>
    <property type="match status" value="1"/>
</dbReference>
<reference evidence="14" key="1">
    <citation type="submission" date="2014-08" db="EMBL/GenBank/DDBJ databases">
        <title>Complete genome sequence of Streptomyces lividans TK24.</title>
        <authorList>
            <consortium name="StrepSynth"/>
            <person name="Ruckert C."/>
            <person name="Fridjonson O.H."/>
            <person name="Lambert C."/>
            <person name="van Wezel G.P."/>
            <person name="Bernaerts K."/>
            <person name="Anne J."/>
            <person name="Economou A."/>
            <person name="Kalinowski J."/>
        </authorList>
    </citation>
    <scope>NUCLEOTIDE SEQUENCE [LARGE SCALE GENOMIC DNA]</scope>
    <source>
        <strain evidence="14">TK24</strain>
    </source>
</reference>
<keyword evidence="5 10" id="KW-0378">Hydrolase</keyword>
<dbReference type="PROSITE" id="PS00764">
    <property type="entry name" value="ENDONUCLEASE_III_1"/>
    <property type="match status" value="1"/>
</dbReference>
<feature type="binding site" evidence="10">
    <location>
        <position position="364"/>
    </location>
    <ligand>
        <name>[4Fe-4S] cluster</name>
        <dbReference type="ChEBI" id="CHEBI:49883"/>
    </ligand>
</feature>
<feature type="compositionally biased region" description="Basic residues" evidence="11">
    <location>
        <begin position="34"/>
        <end position="44"/>
    </location>
</feature>
<keyword evidence="4 10" id="KW-0227">DNA damage</keyword>
<dbReference type="InterPro" id="IPR011257">
    <property type="entry name" value="DNA_glycosylase"/>
</dbReference>
<comment type="cofactor">
    <cofactor evidence="10">
        <name>[4Fe-4S] cluster</name>
        <dbReference type="ChEBI" id="CHEBI:49883"/>
    </cofactor>
    <text evidence="10">Binds 1 [4Fe-4S] cluster.</text>
</comment>
<organism evidence="13 14">
    <name type="scientific">Streptomyces lividans TK24</name>
    <dbReference type="NCBI Taxonomy" id="457428"/>
    <lineage>
        <taxon>Bacteria</taxon>
        <taxon>Bacillati</taxon>
        <taxon>Actinomycetota</taxon>
        <taxon>Actinomycetes</taxon>
        <taxon>Kitasatosporales</taxon>
        <taxon>Streptomycetaceae</taxon>
        <taxon>Streptomyces</taxon>
    </lineage>
</organism>
<evidence type="ECO:0000256" key="3">
    <source>
        <dbReference type="ARBA" id="ARBA00022723"/>
    </source>
</evidence>
<dbReference type="HAMAP" id="MF_00942">
    <property type="entry name" value="Nth"/>
    <property type="match status" value="1"/>
</dbReference>
<feature type="binding site" evidence="10">
    <location>
        <position position="373"/>
    </location>
    <ligand>
        <name>[4Fe-4S] cluster</name>
        <dbReference type="ChEBI" id="CHEBI:49883"/>
    </ligand>
</feature>
<evidence type="ECO:0000259" key="12">
    <source>
        <dbReference type="SMART" id="SM00478"/>
    </source>
</evidence>
<keyword evidence="8 10" id="KW-0234">DNA repair</keyword>
<dbReference type="PANTHER" id="PTHR10359:SF18">
    <property type="entry name" value="ENDONUCLEASE III"/>
    <property type="match status" value="1"/>
</dbReference>
<dbReference type="InterPro" id="IPR003265">
    <property type="entry name" value="HhH-GPD_domain"/>
</dbReference>
<feature type="domain" description="HhH-GPD" evidence="12">
    <location>
        <begin position="208"/>
        <end position="355"/>
    </location>
</feature>
<feature type="compositionally biased region" description="Low complexity" evidence="11">
    <location>
        <begin position="57"/>
        <end position="69"/>
    </location>
</feature>
<feature type="binding site" evidence="10">
    <location>
        <position position="357"/>
    </location>
    <ligand>
        <name>[4Fe-4S] cluster</name>
        <dbReference type="ChEBI" id="CHEBI:49883"/>
    </ligand>
</feature>
<comment type="similarity">
    <text evidence="1 10">Belongs to the Nth/MutY family.</text>
</comment>
<dbReference type="SMART" id="SM00525">
    <property type="entry name" value="FES"/>
    <property type="match status" value="1"/>
</dbReference>
<evidence type="ECO:0000256" key="2">
    <source>
        <dbReference type="ARBA" id="ARBA00022485"/>
    </source>
</evidence>
<keyword evidence="3 10" id="KW-0479">Metal-binding</keyword>
<keyword evidence="10" id="KW-0238">DNA-binding</keyword>
<evidence type="ECO:0000256" key="4">
    <source>
        <dbReference type="ARBA" id="ARBA00022763"/>
    </source>
</evidence>
<evidence type="ECO:0000313" key="13">
    <source>
        <dbReference type="EMBL" id="AIJ15032.2"/>
    </source>
</evidence>
<protein>
    <recommendedName>
        <fullName evidence="10">Endonuclease III</fullName>
        <ecNumber evidence="10">4.2.99.18</ecNumber>
    </recommendedName>
    <alternativeName>
        <fullName evidence="10">DNA-(apurinic or apyrimidinic site) lyase</fullName>
    </alternativeName>
</protein>
<proteinExistence type="inferred from homology"/>
<evidence type="ECO:0000256" key="10">
    <source>
        <dbReference type="HAMAP-Rule" id="MF_00942"/>
    </source>
</evidence>
<feature type="compositionally biased region" description="Low complexity" evidence="11">
    <location>
        <begin position="100"/>
        <end position="125"/>
    </location>
</feature>
<evidence type="ECO:0000256" key="8">
    <source>
        <dbReference type="ARBA" id="ARBA00023204"/>
    </source>
</evidence>
<dbReference type="InterPro" id="IPR000445">
    <property type="entry name" value="HhH_motif"/>
</dbReference>
<keyword evidence="7 10" id="KW-0411">Iron-sulfur</keyword>
<feature type="region of interest" description="Disordered" evidence="11">
    <location>
        <begin position="395"/>
        <end position="422"/>
    </location>
</feature>
<dbReference type="InterPro" id="IPR004036">
    <property type="entry name" value="Endonuclease-III-like_CS2"/>
</dbReference>
<gene>
    <name evidence="13" type="primary">pdg</name>
    <name evidence="10" type="synonym">nth</name>
    <name evidence="13" type="ORF">SLIV_20440</name>
</gene>
<dbReference type="InterPro" id="IPR023170">
    <property type="entry name" value="HhH_base_excis_C"/>
</dbReference>
<keyword evidence="6 10" id="KW-0408">Iron</keyword>
<dbReference type="Gene3D" id="1.10.340.30">
    <property type="entry name" value="Hypothetical protein, domain 2"/>
    <property type="match status" value="1"/>
</dbReference>
<dbReference type="PANTHER" id="PTHR10359">
    <property type="entry name" value="A/G-SPECIFIC ADENINE GLYCOSYLASE/ENDONUCLEASE III"/>
    <property type="match status" value="1"/>
</dbReference>
<dbReference type="EMBL" id="CP009124">
    <property type="protein sequence ID" value="AIJ15032.2"/>
    <property type="molecule type" value="Genomic_DNA"/>
</dbReference>
<evidence type="ECO:0000256" key="6">
    <source>
        <dbReference type="ARBA" id="ARBA00023004"/>
    </source>
</evidence>
<evidence type="ECO:0000256" key="5">
    <source>
        <dbReference type="ARBA" id="ARBA00022801"/>
    </source>
</evidence>
<dbReference type="InterPro" id="IPR003651">
    <property type="entry name" value="Endonuclease3_FeS-loop_motif"/>
</dbReference>
<name>A0ABM5R3S4_STRLI</name>
<dbReference type="EC" id="4.2.99.18" evidence="10"/>
<evidence type="ECO:0000313" key="14">
    <source>
        <dbReference type="Proteomes" id="UP000028682"/>
    </source>
</evidence>
<dbReference type="Proteomes" id="UP000028682">
    <property type="component" value="Chromosome"/>
</dbReference>
<dbReference type="SUPFAM" id="SSF48150">
    <property type="entry name" value="DNA-glycosylase"/>
    <property type="match status" value="1"/>
</dbReference>
<dbReference type="Pfam" id="PF00633">
    <property type="entry name" value="HHH"/>
    <property type="match status" value="1"/>
</dbReference>
<keyword evidence="10 13" id="KW-0456">Lyase</keyword>
<feature type="binding site" evidence="10">
    <location>
        <position position="367"/>
    </location>
    <ligand>
        <name>[4Fe-4S] cluster</name>
        <dbReference type="ChEBI" id="CHEBI:49883"/>
    </ligand>
</feature>
<keyword evidence="9 10" id="KW-0326">Glycosidase</keyword>
<dbReference type="Pfam" id="PF10576">
    <property type="entry name" value="EndIII_4Fe-2S"/>
    <property type="match status" value="1"/>
</dbReference>
<dbReference type="CDD" id="cd00056">
    <property type="entry name" value="ENDO3c"/>
    <property type="match status" value="1"/>
</dbReference>
<dbReference type="Gene3D" id="1.10.1670.10">
    <property type="entry name" value="Helix-hairpin-Helix base-excision DNA repair enzymes (C-terminal)"/>
    <property type="match status" value="1"/>
</dbReference>
<comment type="catalytic activity">
    <reaction evidence="10">
        <text>2'-deoxyribonucleotide-(2'-deoxyribose 5'-phosphate)-2'-deoxyribonucleotide-DNA = a 3'-end 2'-deoxyribonucleotide-(2,3-dehydro-2,3-deoxyribose 5'-phosphate)-DNA + a 5'-end 5'-phospho-2'-deoxyribonucleoside-DNA + H(+)</text>
        <dbReference type="Rhea" id="RHEA:66592"/>
        <dbReference type="Rhea" id="RHEA-COMP:13180"/>
        <dbReference type="Rhea" id="RHEA-COMP:16897"/>
        <dbReference type="Rhea" id="RHEA-COMP:17067"/>
        <dbReference type="ChEBI" id="CHEBI:15378"/>
        <dbReference type="ChEBI" id="CHEBI:136412"/>
        <dbReference type="ChEBI" id="CHEBI:157695"/>
        <dbReference type="ChEBI" id="CHEBI:167181"/>
        <dbReference type="EC" id="4.2.99.18"/>
    </reaction>
</comment>
<feature type="compositionally biased region" description="Basic and acidic residues" evidence="11">
    <location>
        <begin position="83"/>
        <end position="99"/>
    </location>
</feature>
<dbReference type="NCBIfam" id="TIGR01083">
    <property type="entry name" value="nth"/>
    <property type="match status" value="1"/>
</dbReference>
<dbReference type="InterPro" id="IPR005759">
    <property type="entry name" value="Nth"/>
</dbReference>
<accession>A0ABM5R3S4</accession>
<dbReference type="SMART" id="SM00478">
    <property type="entry name" value="ENDO3c"/>
    <property type="match status" value="1"/>
</dbReference>
<dbReference type="PROSITE" id="PS01155">
    <property type="entry name" value="ENDONUCLEASE_III_2"/>
    <property type="match status" value="1"/>
</dbReference>
<dbReference type="InterPro" id="IPR004035">
    <property type="entry name" value="Endouclease-III_FeS-bd_BS"/>
</dbReference>
<comment type="function">
    <text evidence="10">DNA repair enzyme that has both DNA N-glycosylase activity and AP-lyase activity. The DNA N-glycosylase activity releases various damaged pyrimidines from DNA by cleaving the N-glycosidic bond, leaving an AP (apurinic/apyrimidinic) site. The AP-lyase activity cleaves the phosphodiester bond 3' to the AP site by a beta-elimination, leaving a 3'-terminal unsaturated sugar and a product with a terminal 5'-phosphate.</text>
</comment>
<feature type="region of interest" description="Disordered" evidence="11">
    <location>
        <begin position="1"/>
        <end position="169"/>
    </location>
</feature>
<evidence type="ECO:0000256" key="9">
    <source>
        <dbReference type="ARBA" id="ARBA00023295"/>
    </source>
</evidence>